<dbReference type="STRING" id="56107.Cylst_4890"/>
<dbReference type="AlphaFoldDB" id="K9X5M3"/>
<evidence type="ECO:0000313" key="3">
    <source>
        <dbReference type="Proteomes" id="UP000010475"/>
    </source>
</evidence>
<dbReference type="PATRIC" id="fig|56107.3.peg.5372"/>
<reference evidence="2 3" key="1">
    <citation type="submission" date="2012-06" db="EMBL/GenBank/DDBJ databases">
        <title>Finished chromosome of genome of Cylindrospermum stagnale PCC 7417.</title>
        <authorList>
            <consortium name="US DOE Joint Genome Institute"/>
            <person name="Gugger M."/>
            <person name="Coursin T."/>
            <person name="Rippka R."/>
            <person name="Tandeau De Marsac N."/>
            <person name="Huntemann M."/>
            <person name="Wei C.-L."/>
            <person name="Han J."/>
            <person name="Detter J.C."/>
            <person name="Han C."/>
            <person name="Tapia R."/>
            <person name="Chen A."/>
            <person name="Kyrpides N."/>
            <person name="Mavromatis K."/>
            <person name="Markowitz V."/>
            <person name="Szeto E."/>
            <person name="Ivanova N."/>
            <person name="Pagani I."/>
            <person name="Pati A."/>
            <person name="Goodwin L."/>
            <person name="Nordberg H.P."/>
            <person name="Cantor M.N."/>
            <person name="Hua S.X."/>
            <person name="Woyke T."/>
            <person name="Kerfeld C.A."/>
        </authorList>
    </citation>
    <scope>NUCLEOTIDE SEQUENCE [LARGE SCALE GENOMIC DNA]</scope>
    <source>
        <strain evidence="2 3">PCC 7417</strain>
    </source>
</reference>
<dbReference type="EMBL" id="CP003642">
    <property type="protein sequence ID" value="AFZ26942.1"/>
    <property type="molecule type" value="Genomic_DNA"/>
</dbReference>
<dbReference type="InterPro" id="IPR002740">
    <property type="entry name" value="EVE_domain"/>
</dbReference>
<dbReference type="Pfam" id="PF01878">
    <property type="entry name" value="EVE"/>
    <property type="match status" value="1"/>
</dbReference>
<dbReference type="OrthoDB" id="9791347at2"/>
<dbReference type="SUPFAM" id="SSF88697">
    <property type="entry name" value="PUA domain-like"/>
    <property type="match status" value="1"/>
</dbReference>
<dbReference type="RefSeq" id="WP_015210179.1">
    <property type="nucleotide sequence ID" value="NC_019757.1"/>
</dbReference>
<accession>K9X5M3</accession>
<proteinExistence type="predicted"/>
<dbReference type="HOGENOM" id="CLU_041799_2_1_3"/>
<dbReference type="eggNOG" id="COG2947">
    <property type="taxonomic scope" value="Bacteria"/>
</dbReference>
<organism evidence="2 3">
    <name type="scientific">Cylindrospermum stagnale PCC 7417</name>
    <dbReference type="NCBI Taxonomy" id="56107"/>
    <lineage>
        <taxon>Bacteria</taxon>
        <taxon>Bacillati</taxon>
        <taxon>Cyanobacteriota</taxon>
        <taxon>Cyanophyceae</taxon>
        <taxon>Nostocales</taxon>
        <taxon>Nostocaceae</taxon>
        <taxon>Cylindrospermum</taxon>
    </lineage>
</organism>
<keyword evidence="3" id="KW-1185">Reference proteome</keyword>
<protein>
    <recommendedName>
        <fullName evidence="1">EVE domain-containing protein</fullName>
    </recommendedName>
</protein>
<dbReference type="InterPro" id="IPR052181">
    <property type="entry name" value="5hmC_binding"/>
</dbReference>
<dbReference type="PANTHER" id="PTHR14087:SF7">
    <property type="entry name" value="THYMOCYTE NUCLEAR PROTEIN 1"/>
    <property type="match status" value="1"/>
</dbReference>
<dbReference type="InterPro" id="IPR015947">
    <property type="entry name" value="PUA-like_sf"/>
</dbReference>
<name>K9X5M3_9NOST</name>
<evidence type="ECO:0000313" key="2">
    <source>
        <dbReference type="EMBL" id="AFZ26942.1"/>
    </source>
</evidence>
<dbReference type="Gene3D" id="3.10.590.10">
    <property type="entry name" value="ph1033 like domains"/>
    <property type="match status" value="1"/>
</dbReference>
<feature type="domain" description="EVE" evidence="1">
    <location>
        <begin position="2"/>
        <end position="131"/>
    </location>
</feature>
<dbReference type="Proteomes" id="UP000010475">
    <property type="component" value="Chromosome"/>
</dbReference>
<dbReference type="PANTHER" id="PTHR14087">
    <property type="entry name" value="THYMOCYTE NUCLEAR PROTEIN 1"/>
    <property type="match status" value="1"/>
</dbReference>
<evidence type="ECO:0000259" key="1">
    <source>
        <dbReference type="Pfam" id="PF01878"/>
    </source>
</evidence>
<gene>
    <name evidence="2" type="ORF">Cylst_4890</name>
</gene>
<dbReference type="KEGG" id="csg:Cylst_4890"/>
<sequence length="142" mass="16347">MAYWLLKTEPTDYSYFDLERDGSTVWDGVNNSLALKYLRTMFQNDLALIYHTGKERQVIGVAEIISQPYADPALNDSKRVVVDVQAVQRVPQPVTLVQIKQDGKFTDFDLLRLPRLSVVPVSEFYWHCLIEKAELNLLKVSK</sequence>